<reference evidence="1 2" key="1">
    <citation type="submission" date="2020-06" db="EMBL/GenBank/DDBJ databases">
        <title>Genome sequence of Paramixta manurensis strain PD-1.</title>
        <authorList>
            <person name="Lee C.W."/>
            <person name="Kim J."/>
        </authorList>
    </citation>
    <scope>NUCLEOTIDE SEQUENCE [LARGE SCALE GENOMIC DNA]</scope>
    <source>
        <strain evidence="1 2">PD-1</strain>
    </source>
</reference>
<dbReference type="PANTHER" id="PTHR36152:SF5">
    <property type="entry name" value="PROTEIN HCP1"/>
    <property type="match status" value="1"/>
</dbReference>
<accession>A0A6M8U3C4</accession>
<evidence type="ECO:0000313" key="1">
    <source>
        <dbReference type="EMBL" id="QKJ85095.1"/>
    </source>
</evidence>
<sequence>MNNVFLKIDGVAGESRDSAHKGWIDVDSYTWGTRRKGDGIGPGKTNYHNLSVHCQAEKSTPGALLYASNGNRIKKVELSACKAGGHRLNITASRWST</sequence>
<organism evidence="1 2">
    <name type="scientific">Paramixta manurensis</name>
    <dbReference type="NCBI Taxonomy" id="2740817"/>
    <lineage>
        <taxon>Bacteria</taxon>
        <taxon>Pseudomonadati</taxon>
        <taxon>Pseudomonadota</taxon>
        <taxon>Gammaproteobacteria</taxon>
        <taxon>Enterobacterales</taxon>
        <taxon>Erwiniaceae</taxon>
        <taxon>Paramixta</taxon>
    </lineage>
</organism>
<dbReference type="PANTHER" id="PTHR36152">
    <property type="entry name" value="CYTOPLASMIC PROTEIN-RELATED"/>
    <property type="match status" value="1"/>
</dbReference>
<dbReference type="EMBL" id="CP054212">
    <property type="protein sequence ID" value="QKJ85095.1"/>
    <property type="molecule type" value="Genomic_DNA"/>
</dbReference>
<dbReference type="InterPro" id="IPR053165">
    <property type="entry name" value="HSI-I_assembly_Hcp1"/>
</dbReference>
<dbReference type="InterPro" id="IPR036624">
    <property type="entry name" value="Hcp1-lik_sf"/>
</dbReference>
<gene>
    <name evidence="1" type="ORF">PMPD1_0108</name>
</gene>
<dbReference type="InterPro" id="IPR008514">
    <property type="entry name" value="T6SS_Hcp"/>
</dbReference>
<dbReference type="Pfam" id="PF05638">
    <property type="entry name" value="T6SS_HCP"/>
    <property type="match status" value="1"/>
</dbReference>
<keyword evidence="2" id="KW-1185">Reference proteome</keyword>
<dbReference type="AlphaFoldDB" id="A0A6M8U3C4"/>
<dbReference type="Gene3D" id="2.30.110.20">
    <property type="entry name" value="Hcp1-like"/>
    <property type="match status" value="1"/>
</dbReference>
<dbReference type="KEGG" id="pmak:PMPD1_0108"/>
<name>A0A6M8U3C4_9GAMM</name>
<proteinExistence type="predicted"/>
<dbReference type="SUPFAM" id="SSF141452">
    <property type="entry name" value="Hcp1-like"/>
    <property type="match status" value="1"/>
</dbReference>
<dbReference type="Proteomes" id="UP000505325">
    <property type="component" value="Chromosome"/>
</dbReference>
<evidence type="ECO:0000313" key="2">
    <source>
        <dbReference type="Proteomes" id="UP000505325"/>
    </source>
</evidence>
<protein>
    <submittedName>
        <fullName evidence="1">Type VI secretion system tube protein Hcp</fullName>
    </submittedName>
</protein>